<evidence type="ECO:0000313" key="3">
    <source>
        <dbReference type="Proteomes" id="UP001356427"/>
    </source>
</evidence>
<comment type="caution">
    <text evidence="2">The sequence shown here is derived from an EMBL/GenBank/DDBJ whole genome shotgun (WGS) entry which is preliminary data.</text>
</comment>
<feature type="compositionally biased region" description="Polar residues" evidence="1">
    <location>
        <begin position="158"/>
        <end position="168"/>
    </location>
</feature>
<dbReference type="AlphaFoldDB" id="A0AAN8LGD0"/>
<gene>
    <name evidence="2" type="ORF">J4Q44_G00187350</name>
</gene>
<evidence type="ECO:0000313" key="2">
    <source>
        <dbReference type="EMBL" id="KAK6310680.1"/>
    </source>
</evidence>
<dbReference type="EMBL" id="JAGTTL010000016">
    <property type="protein sequence ID" value="KAK6310680.1"/>
    <property type="molecule type" value="Genomic_DNA"/>
</dbReference>
<feature type="compositionally biased region" description="Basic and acidic residues" evidence="1">
    <location>
        <begin position="142"/>
        <end position="157"/>
    </location>
</feature>
<proteinExistence type="predicted"/>
<sequence length="192" mass="22267">MIMGRCTACAQELLYSGLQELSEDEETVEEDGPIHEEAKLMASMGLPVEFISSSAQRRACLCVSLEVEKVERRASNSEDDDDDDEPPDRRIAKVKRRHELDVEENPQISVDEAWDKLGLKCSHDPMFETVLKFKPQGRYHRAQADQDLSKSSERERQLSQTHQFTRQTGGALLVHSQRERKRDWRKRSRKKR</sequence>
<feature type="region of interest" description="Disordered" evidence="1">
    <location>
        <begin position="136"/>
        <end position="192"/>
    </location>
</feature>
<accession>A0AAN8LGD0</accession>
<protein>
    <submittedName>
        <fullName evidence="2">Uncharacterized protein</fullName>
    </submittedName>
</protein>
<reference evidence="2 3" key="1">
    <citation type="submission" date="2021-04" db="EMBL/GenBank/DDBJ databases">
        <authorList>
            <person name="De Guttry C."/>
            <person name="Zahm M."/>
            <person name="Klopp C."/>
            <person name="Cabau C."/>
            <person name="Louis A."/>
            <person name="Berthelot C."/>
            <person name="Parey E."/>
            <person name="Roest Crollius H."/>
            <person name="Montfort J."/>
            <person name="Robinson-Rechavi M."/>
            <person name="Bucao C."/>
            <person name="Bouchez O."/>
            <person name="Gislard M."/>
            <person name="Lluch J."/>
            <person name="Milhes M."/>
            <person name="Lampietro C."/>
            <person name="Lopez Roques C."/>
            <person name="Donnadieu C."/>
            <person name="Braasch I."/>
            <person name="Desvignes T."/>
            <person name="Postlethwait J."/>
            <person name="Bobe J."/>
            <person name="Wedekind C."/>
            <person name="Guiguen Y."/>
        </authorList>
    </citation>
    <scope>NUCLEOTIDE SEQUENCE [LARGE SCALE GENOMIC DNA]</scope>
    <source>
        <strain evidence="2">Cs_M1</strain>
        <tissue evidence="2">Blood</tissue>
    </source>
</reference>
<evidence type="ECO:0000256" key="1">
    <source>
        <dbReference type="SAM" id="MobiDB-lite"/>
    </source>
</evidence>
<organism evidence="2 3">
    <name type="scientific">Coregonus suidteri</name>
    <dbReference type="NCBI Taxonomy" id="861788"/>
    <lineage>
        <taxon>Eukaryota</taxon>
        <taxon>Metazoa</taxon>
        <taxon>Chordata</taxon>
        <taxon>Craniata</taxon>
        <taxon>Vertebrata</taxon>
        <taxon>Euteleostomi</taxon>
        <taxon>Actinopterygii</taxon>
        <taxon>Neopterygii</taxon>
        <taxon>Teleostei</taxon>
        <taxon>Protacanthopterygii</taxon>
        <taxon>Salmoniformes</taxon>
        <taxon>Salmonidae</taxon>
        <taxon>Coregoninae</taxon>
        <taxon>Coregonus</taxon>
    </lineage>
</organism>
<feature type="region of interest" description="Disordered" evidence="1">
    <location>
        <begin position="71"/>
        <end position="103"/>
    </location>
</feature>
<keyword evidence="3" id="KW-1185">Reference proteome</keyword>
<dbReference type="Proteomes" id="UP001356427">
    <property type="component" value="Unassembled WGS sequence"/>
</dbReference>
<feature type="compositionally biased region" description="Acidic residues" evidence="1">
    <location>
        <begin position="77"/>
        <end position="86"/>
    </location>
</feature>
<name>A0AAN8LGD0_9TELE</name>
<feature type="compositionally biased region" description="Basic residues" evidence="1">
    <location>
        <begin position="183"/>
        <end position="192"/>
    </location>
</feature>